<dbReference type="Pfam" id="PF00581">
    <property type="entry name" value="Rhodanese"/>
    <property type="match status" value="1"/>
</dbReference>
<dbReference type="Gene3D" id="6.10.140.1340">
    <property type="match status" value="1"/>
</dbReference>
<dbReference type="Proteomes" id="UP001214976">
    <property type="component" value="Unassembled WGS sequence"/>
</dbReference>
<evidence type="ECO:0000259" key="2">
    <source>
        <dbReference type="PROSITE" id="PS50206"/>
    </source>
</evidence>
<dbReference type="InterPro" id="IPR001763">
    <property type="entry name" value="Rhodanese-like_dom"/>
</dbReference>
<organism evidence="3 4">
    <name type="scientific">Exercitatus varius</name>
    <dbReference type="NCBI Taxonomy" id="67857"/>
    <lineage>
        <taxon>Bacteria</taxon>
        <taxon>Pseudomonadati</taxon>
        <taxon>Pseudomonadota</taxon>
        <taxon>Gammaproteobacteria</taxon>
        <taxon>Pasteurellales</taxon>
        <taxon>Pasteurellaceae</taxon>
        <taxon>Exercitatus</taxon>
    </lineage>
</organism>
<keyword evidence="1" id="KW-0472">Membrane</keyword>
<accession>A0AAW6QBL5</accession>
<dbReference type="InterPro" id="IPR036873">
    <property type="entry name" value="Rhodanese-like_dom_sf"/>
</dbReference>
<dbReference type="SMART" id="SM00450">
    <property type="entry name" value="RHOD"/>
    <property type="match status" value="1"/>
</dbReference>
<comment type="caution">
    <text evidence="3">The sequence shown here is derived from an EMBL/GenBank/DDBJ whole genome shotgun (WGS) entry which is preliminary data.</text>
</comment>
<feature type="domain" description="Rhodanese" evidence="2">
    <location>
        <begin position="15"/>
        <end position="103"/>
    </location>
</feature>
<feature type="transmembrane region" description="Helical" evidence="1">
    <location>
        <begin position="115"/>
        <end position="133"/>
    </location>
</feature>
<dbReference type="PANTHER" id="PTHR43031:SF7">
    <property type="entry name" value="NITRIC OXIDE REDUCTASE FLRD-NAD(+) REDUCTASE"/>
    <property type="match status" value="1"/>
</dbReference>
<gene>
    <name evidence="3" type="ORF">P7M15_10815</name>
</gene>
<dbReference type="EMBL" id="JARQTW010000021">
    <property type="protein sequence ID" value="MDG2950994.1"/>
    <property type="molecule type" value="Genomic_DNA"/>
</dbReference>
<keyword evidence="1" id="KW-1133">Transmembrane helix</keyword>
<dbReference type="Gene3D" id="3.40.250.10">
    <property type="entry name" value="Rhodanese-like domain"/>
    <property type="match status" value="1"/>
</dbReference>
<feature type="transmembrane region" description="Helical" evidence="1">
    <location>
        <begin position="139"/>
        <end position="163"/>
    </location>
</feature>
<dbReference type="InterPro" id="IPR050229">
    <property type="entry name" value="GlpE_sulfurtransferase"/>
</dbReference>
<name>A0AAW6QBL5_9PAST</name>
<protein>
    <submittedName>
        <fullName evidence="3">Rhodanese family protein</fullName>
    </submittedName>
</protein>
<reference evidence="3" key="1">
    <citation type="submission" date="2023-03" db="EMBL/GenBank/DDBJ databases">
        <title>Classification of Bisgaard taxon 6 and taxon 10 as Exercitatus varius gen. nov., spec. nov.</title>
        <authorList>
            <person name="Christensen H."/>
        </authorList>
    </citation>
    <scope>NUCLEOTIDE SEQUENCE</scope>
    <source>
        <strain evidence="3">86116</strain>
    </source>
</reference>
<evidence type="ECO:0000313" key="3">
    <source>
        <dbReference type="EMBL" id="MDG2950994.1"/>
    </source>
</evidence>
<dbReference type="InterPro" id="IPR021309">
    <property type="entry name" value="YgaP-like_TM"/>
</dbReference>
<keyword evidence="1" id="KW-0812">Transmembrane</keyword>
<evidence type="ECO:0000313" key="4">
    <source>
        <dbReference type="Proteomes" id="UP001214976"/>
    </source>
</evidence>
<dbReference type="PANTHER" id="PTHR43031">
    <property type="entry name" value="FAD-DEPENDENT OXIDOREDUCTASE"/>
    <property type="match status" value="1"/>
</dbReference>
<sequence length="171" mass="18628">MNIKKISPQQLREKLARGALLIDIRHADEHRREYIEHSLSRPLDDLQQKIETDATCVVFHCQSGLRTQANIERLAKTAEHVAEVYILDGGLAAWKKAGFATVADKGQPLPLMRQVQIVAGGLVLLGVLLGYGVSPWGFLLSGLVGAGLVFAGISGFCGMAVLLSKCPWNKR</sequence>
<dbReference type="AlphaFoldDB" id="A0AAW6QBL5"/>
<dbReference type="PROSITE" id="PS50206">
    <property type="entry name" value="RHODANESE_3"/>
    <property type="match status" value="1"/>
</dbReference>
<evidence type="ECO:0000256" key="1">
    <source>
        <dbReference type="SAM" id="Phobius"/>
    </source>
</evidence>
<dbReference type="Pfam" id="PF11127">
    <property type="entry name" value="YgaP-like_TM"/>
    <property type="match status" value="1"/>
</dbReference>
<proteinExistence type="predicted"/>
<dbReference type="SUPFAM" id="SSF52821">
    <property type="entry name" value="Rhodanese/Cell cycle control phosphatase"/>
    <property type="match status" value="1"/>
</dbReference>